<dbReference type="EMBL" id="SPMZ01000006">
    <property type="protein sequence ID" value="NMQ18025.1"/>
    <property type="molecule type" value="Genomic_DNA"/>
</dbReference>
<dbReference type="RefSeq" id="WP_169247282.1">
    <property type="nucleotide sequence ID" value="NZ_SPMZ01000006.1"/>
</dbReference>
<accession>A0ABX1TF76</accession>
<gene>
    <name evidence="1" type="ORF">E4P82_01715</name>
</gene>
<dbReference type="InterPro" id="IPR025455">
    <property type="entry name" value="DUF4276"/>
</dbReference>
<reference evidence="1 2" key="1">
    <citation type="submission" date="2019-03" db="EMBL/GenBank/DDBJ databases">
        <title>Metabolic reconstructions from genomes of highly enriched 'Candidatus Accumulibacter' and 'Candidatus Competibacter' bioreactor populations.</title>
        <authorList>
            <person name="Annavajhala M.K."/>
            <person name="Welles L."/>
            <person name="Abbas B."/>
            <person name="Sorokin D."/>
            <person name="Park H."/>
            <person name="Van Loosdrecht M."/>
            <person name="Chandran K."/>
        </authorList>
    </citation>
    <scope>NUCLEOTIDE SEQUENCE [LARGE SCALE GENOMIC DNA]</scope>
    <source>
        <strain evidence="1 2">SBR_G</strain>
    </source>
</reference>
<sequence length="218" mass="24276">MHIEILVEDQSGEKLLETLLPQLLGSQGEPHTWRLFAYKGIGRIPQGLSTKGDPSKRILLDQLPKLLRGYGKTPGIDAVVVILDVDKRNCIEFLHELQVVTESCHPHAPKTLFRLAIEEMEAWYLGDQQALMEAYPRAKRKVLDSYIQDSTCGTWELLADAIYPGGSAAIKKAGWPLPGQVKYGWAEKIGPLMDPEQNTSPSFCKLRDGLRRLVASAS</sequence>
<keyword evidence="2" id="KW-1185">Reference proteome</keyword>
<name>A0ABX1TF76_9GAMM</name>
<evidence type="ECO:0000313" key="2">
    <source>
        <dbReference type="Proteomes" id="UP000760480"/>
    </source>
</evidence>
<protein>
    <submittedName>
        <fullName evidence="1">DUF4276 family protein</fullName>
    </submittedName>
</protein>
<comment type="caution">
    <text evidence="1">The sequence shown here is derived from an EMBL/GenBank/DDBJ whole genome shotgun (WGS) entry which is preliminary data.</text>
</comment>
<evidence type="ECO:0000313" key="1">
    <source>
        <dbReference type="EMBL" id="NMQ18025.1"/>
    </source>
</evidence>
<organism evidence="1 2">
    <name type="scientific">Candidatus Competibacter phosphatis</name>
    <dbReference type="NCBI Taxonomy" id="221280"/>
    <lineage>
        <taxon>Bacteria</taxon>
        <taxon>Pseudomonadati</taxon>
        <taxon>Pseudomonadota</taxon>
        <taxon>Gammaproteobacteria</taxon>
        <taxon>Candidatus Competibacteraceae</taxon>
        <taxon>Candidatus Competibacter</taxon>
    </lineage>
</organism>
<dbReference type="Proteomes" id="UP000760480">
    <property type="component" value="Unassembled WGS sequence"/>
</dbReference>
<dbReference type="Pfam" id="PF14103">
    <property type="entry name" value="DUF4276"/>
    <property type="match status" value="1"/>
</dbReference>
<proteinExistence type="predicted"/>